<feature type="transmembrane region" description="Helical" evidence="7">
    <location>
        <begin position="298"/>
        <end position="319"/>
    </location>
</feature>
<feature type="transmembrane region" description="Helical" evidence="7">
    <location>
        <begin position="153"/>
        <end position="177"/>
    </location>
</feature>
<evidence type="ECO:0000313" key="9">
    <source>
        <dbReference type="EMBL" id="MDN4481068.1"/>
    </source>
</evidence>
<sequence>MPVIERRAPSRGWLLDTSPLRESPAFRRFWVSGVASGIGHQLTAVAIAIHVYELSGSTAAVALVGGFALAPMAIMGIVGGSIVDAFDRRRVLLAASFISFIAPVGIAALAWTHVEVLWPYYVFTTLSSTVGSLVGAARFAIHPRLVRRDQLPAVAALSGVSAGLQTAVGPALAGLLVAAFGFAWTYTIDVALFMVGFWGVVSLPPIAPERATRVGLTSLREGARFLRGAANLRAAFVLQIATLTFGRPYAILPAVGAVLIGGGPLTVGLLTASAAVGVILSGLVSGRLGGMHAHGRGIARATVGFAAAVAIFGALLLVLELRGGAPADGRMNVAALAAVAAALVLAGVAENIASIFRTTMMQSATPDEVRGRLQGMFTLVLTAGPRSGDVYAGFLAAAALLWWPPLLGAVLIVAVVGAVRVARPQFWQYDGRTPVP</sequence>
<evidence type="ECO:0000259" key="8">
    <source>
        <dbReference type="PROSITE" id="PS50850"/>
    </source>
</evidence>
<name>A0ABT8GI01_9MICO</name>
<keyword evidence="5 7" id="KW-1133">Transmembrane helix</keyword>
<feature type="transmembrane region" description="Helical" evidence="7">
    <location>
        <begin position="118"/>
        <end position="141"/>
    </location>
</feature>
<keyword evidence="2" id="KW-0813">Transport</keyword>
<keyword evidence="6 7" id="KW-0472">Membrane</keyword>
<evidence type="ECO:0000256" key="5">
    <source>
        <dbReference type="ARBA" id="ARBA00022989"/>
    </source>
</evidence>
<dbReference type="CDD" id="cd06173">
    <property type="entry name" value="MFS_MefA_like"/>
    <property type="match status" value="1"/>
</dbReference>
<gene>
    <name evidence="9" type="ORF">QQX02_09060</name>
</gene>
<feature type="transmembrane region" description="Helical" evidence="7">
    <location>
        <begin position="29"/>
        <end position="52"/>
    </location>
</feature>
<feature type="transmembrane region" description="Helical" evidence="7">
    <location>
        <begin position="91"/>
        <end position="112"/>
    </location>
</feature>
<feature type="transmembrane region" description="Helical" evidence="7">
    <location>
        <begin position="58"/>
        <end position="79"/>
    </location>
</feature>
<keyword evidence="4 7" id="KW-0812">Transmembrane</keyword>
<protein>
    <submittedName>
        <fullName evidence="9">MFS transporter</fullName>
    </submittedName>
</protein>
<feature type="transmembrane region" description="Helical" evidence="7">
    <location>
        <begin position="402"/>
        <end position="422"/>
    </location>
</feature>
<dbReference type="EMBL" id="JAUHQA010000001">
    <property type="protein sequence ID" value="MDN4481068.1"/>
    <property type="molecule type" value="Genomic_DNA"/>
</dbReference>
<evidence type="ECO:0000256" key="6">
    <source>
        <dbReference type="ARBA" id="ARBA00023136"/>
    </source>
</evidence>
<evidence type="ECO:0000256" key="7">
    <source>
        <dbReference type="SAM" id="Phobius"/>
    </source>
</evidence>
<evidence type="ECO:0000256" key="3">
    <source>
        <dbReference type="ARBA" id="ARBA00022475"/>
    </source>
</evidence>
<dbReference type="RefSeq" id="WP_301142580.1">
    <property type="nucleotide sequence ID" value="NZ_JAUHQA010000001.1"/>
</dbReference>
<dbReference type="InterPro" id="IPR020846">
    <property type="entry name" value="MFS_dom"/>
</dbReference>
<feature type="transmembrane region" description="Helical" evidence="7">
    <location>
        <begin position="225"/>
        <end position="245"/>
    </location>
</feature>
<dbReference type="Proteomes" id="UP001172708">
    <property type="component" value="Unassembled WGS sequence"/>
</dbReference>
<evidence type="ECO:0000313" key="10">
    <source>
        <dbReference type="Proteomes" id="UP001172708"/>
    </source>
</evidence>
<comment type="caution">
    <text evidence="9">The sequence shown here is derived from an EMBL/GenBank/DDBJ whole genome shotgun (WGS) entry which is preliminary data.</text>
</comment>
<dbReference type="PANTHER" id="PTHR23513:SF9">
    <property type="entry name" value="ENTEROBACTIN EXPORTER ENTS"/>
    <property type="match status" value="1"/>
</dbReference>
<dbReference type="SUPFAM" id="SSF103473">
    <property type="entry name" value="MFS general substrate transporter"/>
    <property type="match status" value="1"/>
</dbReference>
<comment type="subcellular location">
    <subcellularLocation>
        <location evidence="1">Cell inner membrane</location>
        <topology evidence="1">Multi-pass membrane protein</topology>
    </subcellularLocation>
</comment>
<feature type="transmembrane region" description="Helical" evidence="7">
    <location>
        <begin position="331"/>
        <end position="356"/>
    </location>
</feature>
<proteinExistence type="predicted"/>
<feature type="transmembrane region" description="Helical" evidence="7">
    <location>
        <begin position="183"/>
        <end position="204"/>
    </location>
</feature>
<reference evidence="9" key="1">
    <citation type="submission" date="2023-06" db="EMBL/GenBank/DDBJ databases">
        <title>Egi l300058.</title>
        <authorList>
            <person name="Gao L."/>
            <person name="Fang B.-Z."/>
            <person name="Li W.-J."/>
        </authorList>
    </citation>
    <scope>NUCLEOTIDE SEQUENCE</scope>
    <source>
        <strain evidence="9">EGI L300058</strain>
    </source>
</reference>
<keyword evidence="3" id="KW-1003">Cell membrane</keyword>
<feature type="transmembrane region" description="Helical" evidence="7">
    <location>
        <begin position="265"/>
        <end position="286"/>
    </location>
</feature>
<organism evidence="9 10">
    <name type="scientific">Demequina muriae</name>
    <dbReference type="NCBI Taxonomy" id="3051664"/>
    <lineage>
        <taxon>Bacteria</taxon>
        <taxon>Bacillati</taxon>
        <taxon>Actinomycetota</taxon>
        <taxon>Actinomycetes</taxon>
        <taxon>Micrococcales</taxon>
        <taxon>Demequinaceae</taxon>
        <taxon>Demequina</taxon>
    </lineage>
</organism>
<evidence type="ECO:0000256" key="1">
    <source>
        <dbReference type="ARBA" id="ARBA00004429"/>
    </source>
</evidence>
<keyword evidence="10" id="KW-1185">Reference proteome</keyword>
<dbReference type="InterPro" id="IPR036259">
    <property type="entry name" value="MFS_trans_sf"/>
</dbReference>
<accession>A0ABT8GI01</accession>
<dbReference type="InterPro" id="IPR010290">
    <property type="entry name" value="TM_effector"/>
</dbReference>
<dbReference type="PROSITE" id="PS50850">
    <property type="entry name" value="MFS"/>
    <property type="match status" value="1"/>
</dbReference>
<dbReference type="Pfam" id="PF05977">
    <property type="entry name" value="MFS_3"/>
    <property type="match status" value="1"/>
</dbReference>
<feature type="domain" description="Major facilitator superfamily (MFS) profile" evidence="8">
    <location>
        <begin position="223"/>
        <end position="436"/>
    </location>
</feature>
<evidence type="ECO:0000256" key="2">
    <source>
        <dbReference type="ARBA" id="ARBA00022448"/>
    </source>
</evidence>
<evidence type="ECO:0000256" key="4">
    <source>
        <dbReference type="ARBA" id="ARBA00022692"/>
    </source>
</evidence>
<dbReference type="PANTHER" id="PTHR23513">
    <property type="entry name" value="INTEGRAL MEMBRANE EFFLUX PROTEIN-RELATED"/>
    <property type="match status" value="1"/>
</dbReference>
<dbReference type="Gene3D" id="1.20.1250.20">
    <property type="entry name" value="MFS general substrate transporter like domains"/>
    <property type="match status" value="1"/>
</dbReference>